<dbReference type="RefSeq" id="WP_006784989.1">
    <property type="nucleotide sequence ID" value="NZ_CABJBH010000007.1"/>
</dbReference>
<sequence length="220" mass="25297">MRYCSKCQMNVENELKRCPLCGEILDLVEIEVVRDYPSRFAKKRRVPIRKLIVFMAMVIISYSFIIGIFHDFNWNWVFIIVCSTLYLSVSVIIGLRVKKNIGPNILTHVFGGTVFAVILDYLLGYQGWSLNFVFPLALMAGTSVFTLLIILRPKRFTDFASYQLLLGGIGLFLLMLVYFELISFPAVAVVAGYYALITCVGMFMFADRKLIHEIKKKFHY</sequence>
<name>A0A173T0T1_9FIRM</name>
<dbReference type="EMBL" id="WMQE01000004">
    <property type="protein sequence ID" value="MTK20398.1"/>
    <property type="molecule type" value="Genomic_DNA"/>
</dbReference>
<dbReference type="Proteomes" id="UP000487649">
    <property type="component" value="Unassembled WGS sequence"/>
</dbReference>
<dbReference type="AlphaFoldDB" id="A0A173T0T1"/>
<organism evidence="1 2">
    <name type="scientific">Turicibacter sanguinis</name>
    <dbReference type="NCBI Taxonomy" id="154288"/>
    <lineage>
        <taxon>Bacteria</taxon>
        <taxon>Bacillati</taxon>
        <taxon>Bacillota</taxon>
        <taxon>Erysipelotrichia</taxon>
        <taxon>Erysipelotrichales</taxon>
        <taxon>Turicibacteraceae</taxon>
        <taxon>Turicibacter</taxon>
    </lineage>
</organism>
<dbReference type="Pfam" id="PF19845">
    <property type="entry name" value="DUF6320"/>
    <property type="match status" value="1"/>
</dbReference>
<proteinExistence type="predicted"/>
<accession>A0A173T0T1</accession>
<protein>
    <submittedName>
        <fullName evidence="1">Uncharacterized protein</fullName>
    </submittedName>
</protein>
<comment type="caution">
    <text evidence="1">The sequence shown here is derived from an EMBL/GenBank/DDBJ whole genome shotgun (WGS) entry which is preliminary data.</text>
</comment>
<dbReference type="OrthoDB" id="2164897at2"/>
<reference evidence="1 2" key="1">
    <citation type="journal article" date="2019" name="Nat. Med.">
        <title>A library of human gut bacterial isolates paired with longitudinal multiomics data enables mechanistic microbiome research.</title>
        <authorList>
            <person name="Poyet M."/>
            <person name="Groussin M."/>
            <person name="Gibbons S.M."/>
            <person name="Avila-Pacheco J."/>
            <person name="Jiang X."/>
            <person name="Kearney S.M."/>
            <person name="Perrotta A.R."/>
            <person name="Berdy B."/>
            <person name="Zhao S."/>
            <person name="Lieberman T.D."/>
            <person name="Swanson P.K."/>
            <person name="Smith M."/>
            <person name="Roesemann S."/>
            <person name="Alexander J.E."/>
            <person name="Rich S.A."/>
            <person name="Livny J."/>
            <person name="Vlamakis H."/>
            <person name="Clish C."/>
            <person name="Bullock K."/>
            <person name="Deik A."/>
            <person name="Scott J."/>
            <person name="Pierce K.A."/>
            <person name="Xavier R.J."/>
            <person name="Alm E.J."/>
        </authorList>
    </citation>
    <scope>NUCLEOTIDE SEQUENCE [LARGE SCALE GENOMIC DNA]</scope>
    <source>
        <strain evidence="1 2">BIOML-A198</strain>
    </source>
</reference>
<evidence type="ECO:0000313" key="2">
    <source>
        <dbReference type="Proteomes" id="UP000487649"/>
    </source>
</evidence>
<evidence type="ECO:0000313" key="1">
    <source>
        <dbReference type="EMBL" id="MTK20398.1"/>
    </source>
</evidence>
<dbReference type="InterPro" id="IPR046283">
    <property type="entry name" value="DUF6320"/>
</dbReference>
<dbReference type="GeneID" id="60059060"/>
<gene>
    <name evidence="1" type="ORF">GMA92_02955</name>
</gene>